<evidence type="ECO:0000256" key="14">
    <source>
        <dbReference type="PIRSR" id="PIRSR036497-1"/>
    </source>
</evidence>
<dbReference type="UniPathway" id="UPA00051">
    <property type="reaction ID" value="UER00465"/>
</dbReference>
<dbReference type="GO" id="GO:0009088">
    <property type="term" value="P:threonine biosynthetic process"/>
    <property type="evidence" value="ECO:0007669"/>
    <property type="project" value="UniProtKB-UniPathway"/>
</dbReference>
<dbReference type="Proteomes" id="UP000028012">
    <property type="component" value="Unassembled WGS sequence"/>
</dbReference>
<dbReference type="InterPro" id="IPR019811">
    <property type="entry name" value="HDH_CS"/>
</dbReference>
<dbReference type="SUPFAM" id="SSF51735">
    <property type="entry name" value="NAD(P)-binding Rossmann-fold domains"/>
    <property type="match status" value="1"/>
</dbReference>
<gene>
    <name evidence="17" type="ORF">GW15_0213720</name>
</gene>
<evidence type="ECO:0000256" key="3">
    <source>
        <dbReference type="ARBA" id="ARBA00005062"/>
    </source>
</evidence>
<evidence type="ECO:0000256" key="16">
    <source>
        <dbReference type="RuleBase" id="RU004171"/>
    </source>
</evidence>
<keyword evidence="8 13" id="KW-0521">NADP</keyword>
<dbReference type="InterPro" id="IPR005106">
    <property type="entry name" value="Asp/hSer_DH_NAD-bd"/>
</dbReference>
<dbReference type="PANTHER" id="PTHR43070">
    <property type="match status" value="1"/>
</dbReference>
<evidence type="ECO:0000256" key="5">
    <source>
        <dbReference type="ARBA" id="ARBA00013213"/>
    </source>
</evidence>
<dbReference type="HOGENOM" id="CLU_009116_0_0_6"/>
<comment type="catalytic activity">
    <reaction evidence="11">
        <text>L-homoserine + NADP(+) = L-aspartate 4-semialdehyde + NADPH + H(+)</text>
        <dbReference type="Rhea" id="RHEA:15761"/>
        <dbReference type="ChEBI" id="CHEBI:15378"/>
        <dbReference type="ChEBI" id="CHEBI:57476"/>
        <dbReference type="ChEBI" id="CHEBI:57783"/>
        <dbReference type="ChEBI" id="CHEBI:58349"/>
        <dbReference type="ChEBI" id="CHEBI:537519"/>
        <dbReference type="EC" id="1.1.1.3"/>
    </reaction>
    <physiologicalReaction direction="right-to-left" evidence="11">
        <dbReference type="Rhea" id="RHEA:15763"/>
    </physiologicalReaction>
</comment>
<dbReference type="eggNOG" id="COG0460">
    <property type="taxonomic scope" value="Bacteria"/>
</dbReference>
<dbReference type="GO" id="GO:0009090">
    <property type="term" value="P:homoserine biosynthetic process"/>
    <property type="evidence" value="ECO:0007669"/>
    <property type="project" value="UniProtKB-ARBA"/>
</dbReference>
<dbReference type="GeneID" id="58002407"/>
<evidence type="ECO:0000313" key="17">
    <source>
        <dbReference type="EMBL" id="KGE51574.1"/>
    </source>
</evidence>
<dbReference type="Pfam" id="PF03447">
    <property type="entry name" value="NAD_binding_3"/>
    <property type="match status" value="1"/>
</dbReference>
<organism evidence="17 18">
    <name type="scientific">Xanthomonas axonopodis pv. vasculorum</name>
    <dbReference type="NCBI Taxonomy" id="325777"/>
    <lineage>
        <taxon>Bacteria</taxon>
        <taxon>Pseudomonadati</taxon>
        <taxon>Pseudomonadota</taxon>
        <taxon>Gammaproteobacteria</taxon>
        <taxon>Lysobacterales</taxon>
        <taxon>Lysobacteraceae</taxon>
        <taxon>Xanthomonas</taxon>
    </lineage>
</organism>
<dbReference type="EC" id="1.1.1.3" evidence="5 13"/>
<keyword evidence="6 13" id="KW-0028">Amino-acid biosynthesis</keyword>
<keyword evidence="7 13" id="KW-0791">Threonine biosynthesis</keyword>
<dbReference type="Gene3D" id="3.30.360.10">
    <property type="entry name" value="Dihydrodipicolinate Reductase, domain 2"/>
    <property type="match status" value="1"/>
</dbReference>
<keyword evidence="9 13" id="KW-0560">Oxidoreductase</keyword>
<evidence type="ECO:0000256" key="11">
    <source>
        <dbReference type="ARBA" id="ARBA00048841"/>
    </source>
</evidence>
<evidence type="ECO:0000313" key="18">
    <source>
        <dbReference type="Proteomes" id="UP000028012"/>
    </source>
</evidence>
<dbReference type="SUPFAM" id="SSF55347">
    <property type="entry name" value="Glyceraldehyde-3-phosphate dehydrogenase-like, C-terminal domain"/>
    <property type="match status" value="1"/>
</dbReference>
<sequence>MSNVLPASRRAPIDAVTPTPRLALLGTGTVGRAFVARYTGLQQRQLRLPRFDWLANSRIAHDCGVSAEQALQHANAAPRWQTVLQPWAETTALRAGDVLVDATASDIVADWHVEWLQRGVHVVTANKLGQGTALSRAQALHAARHASGASYGDSATVGAGLPVLSSVRALVAGGDHIHSIEGVLSGSLAWLFHRYEGSGAFSACVREAMAAGYTEPDPRIDLSGEDVRRKLLILARAAGWQLEAEQVHVESLVPATIAKLPLAELDAQLGALDAVVGARWQQARAAGRCLRFVGRVDAHGASVGLCELALDHPLAGGAGTDNRVAISSDRYRAQPLLIQGPGAGAEVTAAALLDDVLRIVAG</sequence>
<comment type="pathway">
    <text evidence="3">Amino-acid biosynthesis; L-methionine biosynthesis via de novo pathway; L-homoserine from L-aspartate: step 3/3.</text>
</comment>
<dbReference type="Gene3D" id="3.40.50.720">
    <property type="entry name" value="NAD(P)-binding Rossmann-like Domain"/>
    <property type="match status" value="1"/>
</dbReference>
<evidence type="ECO:0000256" key="2">
    <source>
        <dbReference type="ARBA" id="ARBA00005056"/>
    </source>
</evidence>
<dbReference type="GO" id="GO:0009086">
    <property type="term" value="P:methionine biosynthetic process"/>
    <property type="evidence" value="ECO:0007669"/>
    <property type="project" value="UniProtKB-KW"/>
</dbReference>
<accession>A0A098PWQ6</accession>
<evidence type="ECO:0000256" key="15">
    <source>
        <dbReference type="PIRSR" id="PIRSR036497-2"/>
    </source>
</evidence>
<comment type="catalytic activity">
    <reaction evidence="12">
        <text>L-homoserine + NAD(+) = L-aspartate 4-semialdehyde + NADH + H(+)</text>
        <dbReference type="Rhea" id="RHEA:15757"/>
        <dbReference type="ChEBI" id="CHEBI:15378"/>
        <dbReference type="ChEBI" id="CHEBI:57476"/>
        <dbReference type="ChEBI" id="CHEBI:57540"/>
        <dbReference type="ChEBI" id="CHEBI:57945"/>
        <dbReference type="ChEBI" id="CHEBI:537519"/>
        <dbReference type="EC" id="1.1.1.3"/>
    </reaction>
    <physiologicalReaction direction="right-to-left" evidence="12">
        <dbReference type="Rhea" id="RHEA:15759"/>
    </physiologicalReaction>
</comment>
<proteinExistence type="inferred from homology"/>
<evidence type="ECO:0000256" key="9">
    <source>
        <dbReference type="ARBA" id="ARBA00023002"/>
    </source>
</evidence>
<evidence type="ECO:0000256" key="7">
    <source>
        <dbReference type="ARBA" id="ARBA00022697"/>
    </source>
</evidence>
<protein>
    <recommendedName>
        <fullName evidence="5 13">Homoserine dehydrogenase</fullName>
        <shortName evidence="13">HDH</shortName>
        <ecNumber evidence="5 13">1.1.1.3</ecNumber>
    </recommendedName>
</protein>
<dbReference type="STRING" id="325777.GW15_0213720"/>
<dbReference type="UniPathway" id="UPA00050">
    <property type="reaction ID" value="UER00063"/>
</dbReference>
<dbReference type="PROSITE" id="PS01042">
    <property type="entry name" value="HOMOSER_DHGENASE"/>
    <property type="match status" value="1"/>
</dbReference>
<comment type="cofactor">
    <cofactor evidence="1">
        <name>a metal cation</name>
        <dbReference type="ChEBI" id="CHEBI:25213"/>
    </cofactor>
</comment>
<dbReference type="InterPro" id="IPR022697">
    <property type="entry name" value="HDH_short"/>
</dbReference>
<dbReference type="AlphaFoldDB" id="A0A098PWQ6"/>
<dbReference type="Pfam" id="PF00742">
    <property type="entry name" value="Homoserine_dh"/>
    <property type="match status" value="1"/>
</dbReference>
<evidence type="ECO:0000256" key="4">
    <source>
        <dbReference type="ARBA" id="ARBA00006753"/>
    </source>
</evidence>
<comment type="similarity">
    <text evidence="4 13 16">Belongs to the homoserine dehydrogenase family.</text>
</comment>
<dbReference type="PIRSF" id="PIRSF036497">
    <property type="entry name" value="HDH_short"/>
    <property type="match status" value="1"/>
</dbReference>
<feature type="binding site" evidence="15">
    <location>
        <position position="127"/>
    </location>
    <ligand>
        <name>NADPH</name>
        <dbReference type="ChEBI" id="CHEBI:57783"/>
    </ligand>
</feature>
<dbReference type="RefSeq" id="WP_042823273.1">
    <property type="nucleotide sequence ID" value="NZ_CP053649.1"/>
</dbReference>
<dbReference type="InterPro" id="IPR036291">
    <property type="entry name" value="NAD(P)-bd_dom_sf"/>
</dbReference>
<keyword evidence="10 13" id="KW-0486">Methionine biosynthesis</keyword>
<dbReference type="InterPro" id="IPR001342">
    <property type="entry name" value="HDH_cat"/>
</dbReference>
<evidence type="ECO:0000256" key="12">
    <source>
        <dbReference type="ARBA" id="ARBA00049031"/>
    </source>
</evidence>
<name>A0A098PWQ6_9XANT</name>
<dbReference type="GO" id="GO:0004412">
    <property type="term" value="F:homoserine dehydrogenase activity"/>
    <property type="evidence" value="ECO:0007669"/>
    <property type="project" value="UniProtKB-EC"/>
</dbReference>
<evidence type="ECO:0000256" key="6">
    <source>
        <dbReference type="ARBA" id="ARBA00022605"/>
    </source>
</evidence>
<feature type="binding site" evidence="15">
    <location>
        <position position="215"/>
    </location>
    <ligand>
        <name>L-homoserine</name>
        <dbReference type="ChEBI" id="CHEBI:57476"/>
    </ligand>
</feature>
<reference evidence="17 18" key="1">
    <citation type="submission" date="2014-09" db="EMBL/GenBank/DDBJ databases">
        <title>A draft genome sequence for Xanthomonas axonopodis pv. vasculorum NCPPB 900.</title>
        <authorList>
            <person name="Harrison J."/>
            <person name="Studholme D.J."/>
        </authorList>
    </citation>
    <scope>NUCLEOTIDE SEQUENCE [LARGE SCALE GENOMIC DNA]</scope>
    <source>
        <strain evidence="17 18">NCPPB 900</strain>
    </source>
</reference>
<dbReference type="InterPro" id="IPR011147">
    <property type="entry name" value="Bifunc_Aspkin/hSer_DH"/>
</dbReference>
<feature type="active site" description="Proton donor" evidence="14">
    <location>
        <position position="230"/>
    </location>
</feature>
<dbReference type="GO" id="GO:0050661">
    <property type="term" value="F:NADP binding"/>
    <property type="evidence" value="ECO:0007669"/>
    <property type="project" value="InterPro"/>
</dbReference>
<feature type="binding site" evidence="15">
    <location>
        <position position="103"/>
    </location>
    <ligand>
        <name>NADPH</name>
        <dbReference type="ChEBI" id="CHEBI:57783"/>
    </ligand>
</feature>
<evidence type="ECO:0000256" key="10">
    <source>
        <dbReference type="ARBA" id="ARBA00023167"/>
    </source>
</evidence>
<dbReference type="FunFam" id="3.30.360.10:FF:000006">
    <property type="entry name" value="Bifunctional aspartokinase/homoserine dehydrogenase"/>
    <property type="match status" value="1"/>
</dbReference>
<dbReference type="GO" id="GO:0009089">
    <property type="term" value="P:lysine biosynthetic process via diaminopimelate"/>
    <property type="evidence" value="ECO:0007669"/>
    <property type="project" value="UniProtKB-ARBA"/>
</dbReference>
<dbReference type="PANTHER" id="PTHR43070:SF5">
    <property type="entry name" value="HOMOSERINE DEHYDROGENASE"/>
    <property type="match status" value="1"/>
</dbReference>
<evidence type="ECO:0000256" key="1">
    <source>
        <dbReference type="ARBA" id="ARBA00001920"/>
    </source>
</evidence>
<feature type="binding site" evidence="15">
    <location>
        <begin position="26"/>
        <end position="31"/>
    </location>
    <ligand>
        <name>NADP(+)</name>
        <dbReference type="ChEBI" id="CHEBI:58349"/>
    </ligand>
</feature>
<dbReference type="EMBL" id="JPHD02000092">
    <property type="protein sequence ID" value="KGE51574.1"/>
    <property type="molecule type" value="Genomic_DNA"/>
</dbReference>
<comment type="pathway">
    <text evidence="2">Amino-acid biosynthesis; L-threonine biosynthesis; L-threonine from L-aspartate: step 3/5.</text>
</comment>
<comment type="caution">
    <text evidence="17">The sequence shown here is derived from an EMBL/GenBank/DDBJ whole genome shotgun (WGS) entry which is preliminary data.</text>
</comment>
<evidence type="ECO:0000256" key="8">
    <source>
        <dbReference type="ARBA" id="ARBA00022857"/>
    </source>
</evidence>
<evidence type="ECO:0000256" key="13">
    <source>
        <dbReference type="PIRNR" id="PIRNR036497"/>
    </source>
</evidence>